<dbReference type="EMBL" id="BMAT01012819">
    <property type="protein sequence ID" value="GFR99719.1"/>
    <property type="molecule type" value="Genomic_DNA"/>
</dbReference>
<comment type="caution">
    <text evidence="1">The sequence shown here is derived from an EMBL/GenBank/DDBJ whole genome shotgun (WGS) entry which is preliminary data.</text>
</comment>
<keyword evidence="2" id="KW-1185">Reference proteome</keyword>
<sequence>MQQAASLSVETRRVKEGAARLEGGICHCIIVALFPVAVPDKNRAQYDHSLNPHCKNTIQQNAARMKREASGQRAELLGVISLSFWTCIPKLFTHSPQ</sequence>
<proteinExistence type="predicted"/>
<protein>
    <submittedName>
        <fullName evidence="1">Uncharacterized protein</fullName>
    </submittedName>
</protein>
<name>A0AAV4HPQ6_9GAST</name>
<gene>
    <name evidence="1" type="ORF">ElyMa_006380300</name>
</gene>
<dbReference type="AlphaFoldDB" id="A0AAV4HPQ6"/>
<evidence type="ECO:0000313" key="1">
    <source>
        <dbReference type="EMBL" id="GFR99719.1"/>
    </source>
</evidence>
<evidence type="ECO:0000313" key="2">
    <source>
        <dbReference type="Proteomes" id="UP000762676"/>
    </source>
</evidence>
<organism evidence="1 2">
    <name type="scientific">Elysia marginata</name>
    <dbReference type="NCBI Taxonomy" id="1093978"/>
    <lineage>
        <taxon>Eukaryota</taxon>
        <taxon>Metazoa</taxon>
        <taxon>Spiralia</taxon>
        <taxon>Lophotrochozoa</taxon>
        <taxon>Mollusca</taxon>
        <taxon>Gastropoda</taxon>
        <taxon>Heterobranchia</taxon>
        <taxon>Euthyneura</taxon>
        <taxon>Panpulmonata</taxon>
        <taxon>Sacoglossa</taxon>
        <taxon>Placobranchoidea</taxon>
        <taxon>Plakobranchidae</taxon>
        <taxon>Elysia</taxon>
    </lineage>
</organism>
<dbReference type="Proteomes" id="UP000762676">
    <property type="component" value="Unassembled WGS sequence"/>
</dbReference>
<reference evidence="1 2" key="1">
    <citation type="journal article" date="2021" name="Elife">
        <title>Chloroplast acquisition without the gene transfer in kleptoplastic sea slugs, Plakobranchus ocellatus.</title>
        <authorList>
            <person name="Maeda T."/>
            <person name="Takahashi S."/>
            <person name="Yoshida T."/>
            <person name="Shimamura S."/>
            <person name="Takaki Y."/>
            <person name="Nagai Y."/>
            <person name="Toyoda A."/>
            <person name="Suzuki Y."/>
            <person name="Arimoto A."/>
            <person name="Ishii H."/>
            <person name="Satoh N."/>
            <person name="Nishiyama T."/>
            <person name="Hasebe M."/>
            <person name="Maruyama T."/>
            <person name="Minagawa J."/>
            <person name="Obokata J."/>
            <person name="Shigenobu S."/>
        </authorList>
    </citation>
    <scope>NUCLEOTIDE SEQUENCE [LARGE SCALE GENOMIC DNA]</scope>
</reference>
<accession>A0AAV4HPQ6</accession>